<comment type="catalytic activity">
    <reaction evidence="9 10 11">
        <text>adenosine(37) in tRNA + dimethylallyl diphosphate = N(6)-dimethylallyladenosine(37) in tRNA + diphosphate</text>
        <dbReference type="Rhea" id="RHEA:26482"/>
        <dbReference type="Rhea" id="RHEA-COMP:10162"/>
        <dbReference type="Rhea" id="RHEA-COMP:10375"/>
        <dbReference type="ChEBI" id="CHEBI:33019"/>
        <dbReference type="ChEBI" id="CHEBI:57623"/>
        <dbReference type="ChEBI" id="CHEBI:74411"/>
        <dbReference type="ChEBI" id="CHEBI:74415"/>
        <dbReference type="EC" id="2.5.1.75"/>
    </reaction>
</comment>
<comment type="function">
    <text evidence="2 10 12">Catalyzes the transfer of a dimethylallyl group onto the adenine at position 37 in tRNAs that read codons beginning with uridine, leading to the formation of N6-(dimethylallyl)adenosine (i(6)A).</text>
</comment>
<accession>A0A1M3L6X1</accession>
<dbReference type="InterPro" id="IPR018022">
    <property type="entry name" value="IPT"/>
</dbReference>
<evidence type="ECO:0000256" key="1">
    <source>
        <dbReference type="ARBA" id="ARBA00001946"/>
    </source>
</evidence>
<evidence type="ECO:0000313" key="14">
    <source>
        <dbReference type="EMBL" id="OJX61322.1"/>
    </source>
</evidence>
<gene>
    <name evidence="10" type="primary">miaA</name>
    <name evidence="14" type="ORF">BGO89_01735</name>
</gene>
<evidence type="ECO:0000256" key="4">
    <source>
        <dbReference type="ARBA" id="ARBA00022679"/>
    </source>
</evidence>
<evidence type="ECO:0000313" key="15">
    <source>
        <dbReference type="Proteomes" id="UP000184233"/>
    </source>
</evidence>
<comment type="subunit">
    <text evidence="10">Monomer.</text>
</comment>
<dbReference type="InterPro" id="IPR027417">
    <property type="entry name" value="P-loop_NTPase"/>
</dbReference>
<evidence type="ECO:0000256" key="11">
    <source>
        <dbReference type="RuleBase" id="RU003783"/>
    </source>
</evidence>
<dbReference type="EMBL" id="MKVH01000002">
    <property type="protein sequence ID" value="OJX61322.1"/>
    <property type="molecule type" value="Genomic_DNA"/>
</dbReference>
<dbReference type="PANTHER" id="PTHR11088">
    <property type="entry name" value="TRNA DIMETHYLALLYLTRANSFERASE"/>
    <property type="match status" value="1"/>
</dbReference>
<dbReference type="InterPro" id="IPR039657">
    <property type="entry name" value="Dimethylallyltransferase"/>
</dbReference>
<dbReference type="Pfam" id="PF01715">
    <property type="entry name" value="IPPT"/>
    <property type="match status" value="1"/>
</dbReference>
<keyword evidence="4 10" id="KW-0808">Transferase</keyword>
<evidence type="ECO:0000256" key="7">
    <source>
        <dbReference type="ARBA" id="ARBA00022840"/>
    </source>
</evidence>
<protein>
    <recommendedName>
        <fullName evidence="10">tRNA dimethylallyltransferase</fullName>
        <ecNumber evidence="10">2.5.1.75</ecNumber>
    </recommendedName>
    <alternativeName>
        <fullName evidence="10">Dimethylallyl diphosphate:tRNA dimethylallyltransferase</fullName>
        <shortName evidence="10">DMAPP:tRNA dimethylallyltransferase</shortName>
        <shortName evidence="10">DMATase</shortName>
    </alternativeName>
    <alternativeName>
        <fullName evidence="10">Isopentenyl-diphosphate:tRNA isopentenyltransferase</fullName>
        <shortName evidence="10">IPP transferase</shortName>
        <shortName evidence="10">IPPT</shortName>
        <shortName evidence="10">IPTase</shortName>
    </alternativeName>
</protein>
<keyword evidence="6 10" id="KW-0547">Nucleotide-binding</keyword>
<comment type="caution">
    <text evidence="10">Lacks conserved residue(s) required for the propagation of feature annotation.</text>
</comment>
<keyword evidence="5 10" id="KW-0819">tRNA processing</keyword>
<dbReference type="Gene3D" id="1.10.20.140">
    <property type="match status" value="1"/>
</dbReference>
<feature type="site" description="Interaction with substrate tRNA" evidence="10">
    <location>
        <position position="128"/>
    </location>
</feature>
<dbReference type="Proteomes" id="UP000184233">
    <property type="component" value="Unassembled WGS sequence"/>
</dbReference>
<organism evidence="14 15">
    <name type="scientific">Candidatus Kapaibacterium thiocyanatum</name>
    <dbReference type="NCBI Taxonomy" id="1895771"/>
    <lineage>
        <taxon>Bacteria</taxon>
        <taxon>Pseudomonadati</taxon>
        <taxon>Candidatus Kapaibacteriota</taxon>
        <taxon>Candidatus Kapaibacteriia</taxon>
        <taxon>Candidatus Kapaibacteriales</taxon>
        <taxon>Candidatus Kapaibacteriaceae</taxon>
        <taxon>Candidatus Kapaibacterium</taxon>
    </lineage>
</organism>
<evidence type="ECO:0000256" key="8">
    <source>
        <dbReference type="ARBA" id="ARBA00022842"/>
    </source>
</evidence>
<keyword evidence="8 10" id="KW-0460">Magnesium</keyword>
<evidence type="ECO:0000256" key="13">
    <source>
        <dbReference type="RuleBase" id="RU003785"/>
    </source>
</evidence>
<comment type="cofactor">
    <cofactor evidence="1 10">
        <name>Mg(2+)</name>
        <dbReference type="ChEBI" id="CHEBI:18420"/>
    </cofactor>
</comment>
<dbReference type="PANTHER" id="PTHR11088:SF60">
    <property type="entry name" value="TRNA DIMETHYLALLYLTRANSFERASE"/>
    <property type="match status" value="1"/>
</dbReference>
<proteinExistence type="inferred from homology"/>
<reference evidence="14 15" key="1">
    <citation type="submission" date="2016-09" db="EMBL/GenBank/DDBJ databases">
        <title>Genome-resolved meta-omics ties microbial dynamics to process performance in biotechnology for thiocyanate degradation.</title>
        <authorList>
            <person name="Kantor R.S."/>
            <person name="Huddy R.J."/>
            <person name="Iyer R."/>
            <person name="Thomas B.C."/>
            <person name="Brown C.T."/>
            <person name="Anantharaman K."/>
            <person name="Tringe S."/>
            <person name="Hettich R.L."/>
            <person name="Harrison S.T."/>
            <person name="Banfield J.F."/>
        </authorList>
    </citation>
    <scope>NUCLEOTIDE SEQUENCE [LARGE SCALE GENOMIC DNA]</scope>
    <source>
        <strain evidence="14">59-99</strain>
    </source>
</reference>
<keyword evidence="7 10" id="KW-0067">ATP-binding</keyword>
<comment type="caution">
    <text evidence="14">The sequence shown here is derived from an EMBL/GenBank/DDBJ whole genome shotgun (WGS) entry which is preliminary data.</text>
</comment>
<feature type="binding site" evidence="10">
    <location>
        <begin position="15"/>
        <end position="22"/>
    </location>
    <ligand>
        <name>ATP</name>
        <dbReference type="ChEBI" id="CHEBI:30616"/>
    </ligand>
</feature>
<name>A0A1M3L6X1_9BACT</name>
<dbReference type="SUPFAM" id="SSF52540">
    <property type="entry name" value="P-loop containing nucleoside triphosphate hydrolases"/>
    <property type="match status" value="1"/>
</dbReference>
<evidence type="ECO:0000256" key="3">
    <source>
        <dbReference type="ARBA" id="ARBA00005842"/>
    </source>
</evidence>
<dbReference type="STRING" id="1895771.BGO89_01735"/>
<dbReference type="HAMAP" id="MF_00185">
    <property type="entry name" value="IPP_trans"/>
    <property type="match status" value="1"/>
</dbReference>
<evidence type="ECO:0000256" key="12">
    <source>
        <dbReference type="RuleBase" id="RU003784"/>
    </source>
</evidence>
<dbReference type="GO" id="GO:0005524">
    <property type="term" value="F:ATP binding"/>
    <property type="evidence" value="ECO:0007669"/>
    <property type="project" value="UniProtKB-UniRule"/>
</dbReference>
<dbReference type="EC" id="2.5.1.75" evidence="10"/>
<evidence type="ECO:0000256" key="10">
    <source>
        <dbReference type="HAMAP-Rule" id="MF_00185"/>
    </source>
</evidence>
<dbReference type="GO" id="GO:0052381">
    <property type="term" value="F:tRNA dimethylallyltransferase activity"/>
    <property type="evidence" value="ECO:0007669"/>
    <property type="project" value="UniProtKB-UniRule"/>
</dbReference>
<feature type="site" description="Interaction with substrate tRNA" evidence="10">
    <location>
        <position position="105"/>
    </location>
</feature>
<evidence type="ECO:0000256" key="9">
    <source>
        <dbReference type="ARBA" id="ARBA00049563"/>
    </source>
</evidence>
<sequence length="317" mass="35440">MPPVADHRPVLVIAGPTAAGKTAVSLALAARLRIEVVCADARQVYRHLDIGTAKPTPDEQRVCPHHCIDLLEPSEPYNAADYARDAAKAIAGIAPDVLPVLVGGSGLYIDALLDGLSETVIATDPDVRAHMHERFEREGREALYRELSIIDPRAAARYTDMNPRRVLRALEYHRMTGMPFSSTWDAPRTPGPYEPHRIVVTQPRPILYERINHRCDLMWEAGLVQETERVLALGIPPTAQALHTVGYTEALAVLHGEMDAATALERMKQSTRNYAKRQLTWFGRDRRYRWYEGDPAGIAEKIITDTAYEMLIRSYTG</sequence>
<evidence type="ECO:0000256" key="5">
    <source>
        <dbReference type="ARBA" id="ARBA00022694"/>
    </source>
</evidence>
<dbReference type="AlphaFoldDB" id="A0A1M3L6X1"/>
<feature type="binding site" evidence="10">
    <location>
        <begin position="17"/>
        <end position="22"/>
    </location>
    <ligand>
        <name>substrate</name>
    </ligand>
</feature>
<comment type="similarity">
    <text evidence="3 10 13">Belongs to the IPP transferase family.</text>
</comment>
<evidence type="ECO:0000256" key="2">
    <source>
        <dbReference type="ARBA" id="ARBA00003213"/>
    </source>
</evidence>
<evidence type="ECO:0000256" key="6">
    <source>
        <dbReference type="ARBA" id="ARBA00022741"/>
    </source>
</evidence>
<dbReference type="NCBIfam" id="TIGR00174">
    <property type="entry name" value="miaA"/>
    <property type="match status" value="1"/>
</dbReference>
<dbReference type="Gene3D" id="3.40.50.300">
    <property type="entry name" value="P-loop containing nucleotide triphosphate hydrolases"/>
    <property type="match status" value="1"/>
</dbReference>
<dbReference type="GO" id="GO:0006400">
    <property type="term" value="P:tRNA modification"/>
    <property type="evidence" value="ECO:0007669"/>
    <property type="project" value="TreeGrafter"/>
</dbReference>